<evidence type="ECO:0008006" key="4">
    <source>
        <dbReference type="Google" id="ProtNLM"/>
    </source>
</evidence>
<dbReference type="InParanoid" id="K3WMJ7"/>
<sequence>MVAAKELDEKLRALQEKLAEEELDWKEEQRKLFEFEEKYLRDTIVEGNMLVGWGDSKSAPIRFRNATLRKKKRDRQEAASNFAVDLTPTMTAEEQLKIDLHRLASYSSVTSPAEPLLANLRERENQMALSKAKKVKK</sequence>
<evidence type="ECO:0000256" key="1">
    <source>
        <dbReference type="SAM" id="Coils"/>
    </source>
</evidence>
<keyword evidence="3" id="KW-1185">Reference proteome</keyword>
<evidence type="ECO:0000313" key="2">
    <source>
        <dbReference type="EnsemblProtists" id="PYU1_T006189"/>
    </source>
</evidence>
<dbReference type="VEuPathDB" id="FungiDB:PYU1_G006177"/>
<dbReference type="EnsemblProtists" id="PYU1_T006189">
    <property type="protein sequence ID" value="PYU1_T006189"/>
    <property type="gene ID" value="PYU1_G006177"/>
</dbReference>
<dbReference type="EMBL" id="GL376625">
    <property type="status" value="NOT_ANNOTATED_CDS"/>
    <property type="molecule type" value="Genomic_DNA"/>
</dbReference>
<keyword evidence="1" id="KW-0175">Coiled coil</keyword>
<reference evidence="3" key="2">
    <citation type="submission" date="2010-04" db="EMBL/GenBank/DDBJ databases">
        <authorList>
            <person name="Buell R."/>
            <person name="Hamilton J."/>
            <person name="Hostetler J."/>
        </authorList>
    </citation>
    <scope>NUCLEOTIDE SEQUENCE [LARGE SCALE GENOMIC DNA]</scope>
    <source>
        <strain evidence="3">DAOM:BR144</strain>
    </source>
</reference>
<evidence type="ECO:0000313" key="3">
    <source>
        <dbReference type="Proteomes" id="UP000019132"/>
    </source>
</evidence>
<reference evidence="3" key="1">
    <citation type="journal article" date="2010" name="Genome Biol.">
        <title>Genome sequence of the necrotrophic plant pathogen Pythium ultimum reveals original pathogenicity mechanisms and effector repertoire.</title>
        <authorList>
            <person name="Levesque C.A."/>
            <person name="Brouwer H."/>
            <person name="Cano L."/>
            <person name="Hamilton J.P."/>
            <person name="Holt C."/>
            <person name="Huitema E."/>
            <person name="Raffaele S."/>
            <person name="Robideau G.P."/>
            <person name="Thines M."/>
            <person name="Win J."/>
            <person name="Zerillo M.M."/>
            <person name="Beakes G.W."/>
            <person name="Boore J.L."/>
            <person name="Busam D."/>
            <person name="Dumas B."/>
            <person name="Ferriera S."/>
            <person name="Fuerstenberg S.I."/>
            <person name="Gachon C.M."/>
            <person name="Gaulin E."/>
            <person name="Govers F."/>
            <person name="Grenville-Briggs L."/>
            <person name="Horner N."/>
            <person name="Hostetler J."/>
            <person name="Jiang R.H."/>
            <person name="Johnson J."/>
            <person name="Krajaejun T."/>
            <person name="Lin H."/>
            <person name="Meijer H.J."/>
            <person name="Moore B."/>
            <person name="Morris P."/>
            <person name="Phuntmart V."/>
            <person name="Puiu D."/>
            <person name="Shetty J."/>
            <person name="Stajich J.E."/>
            <person name="Tripathy S."/>
            <person name="Wawra S."/>
            <person name="van West P."/>
            <person name="Whitty B.R."/>
            <person name="Coutinho P.M."/>
            <person name="Henrissat B."/>
            <person name="Martin F."/>
            <person name="Thomas P.D."/>
            <person name="Tyler B.M."/>
            <person name="De Vries R.P."/>
            <person name="Kamoun S."/>
            <person name="Yandell M."/>
            <person name="Tisserat N."/>
            <person name="Buell C.R."/>
        </authorList>
    </citation>
    <scope>NUCLEOTIDE SEQUENCE</scope>
    <source>
        <strain evidence="3">DAOM:BR144</strain>
    </source>
</reference>
<dbReference type="HOGENOM" id="CLU_135922_1_0_1"/>
<accession>K3WMJ7</accession>
<feature type="coiled-coil region" evidence="1">
    <location>
        <begin position="4"/>
        <end position="31"/>
    </location>
</feature>
<dbReference type="Proteomes" id="UP000019132">
    <property type="component" value="Unassembled WGS sequence"/>
</dbReference>
<dbReference type="AlphaFoldDB" id="K3WMJ7"/>
<dbReference type="OMA" id="HAIMEDR"/>
<name>K3WMJ7_GLOUD</name>
<protein>
    <recommendedName>
        <fullName evidence="4">Chromatin modification-related protein MEAF6</fullName>
    </recommendedName>
</protein>
<proteinExistence type="predicted"/>
<organism evidence="2 3">
    <name type="scientific">Globisporangium ultimum (strain ATCC 200006 / CBS 805.95 / DAOM BR144)</name>
    <name type="common">Pythium ultimum</name>
    <dbReference type="NCBI Taxonomy" id="431595"/>
    <lineage>
        <taxon>Eukaryota</taxon>
        <taxon>Sar</taxon>
        <taxon>Stramenopiles</taxon>
        <taxon>Oomycota</taxon>
        <taxon>Peronosporomycetes</taxon>
        <taxon>Pythiales</taxon>
        <taxon>Pythiaceae</taxon>
        <taxon>Globisporangium</taxon>
    </lineage>
</organism>
<reference evidence="2" key="3">
    <citation type="submission" date="2015-02" db="UniProtKB">
        <authorList>
            <consortium name="EnsemblProtists"/>
        </authorList>
    </citation>
    <scope>IDENTIFICATION</scope>
    <source>
        <strain evidence="2">DAOM BR144</strain>
    </source>
</reference>
<dbReference type="eggNOG" id="ENOG502SN8U">
    <property type="taxonomic scope" value="Eukaryota"/>
</dbReference>